<dbReference type="PANTHER" id="PTHR30480:SF13">
    <property type="entry name" value="BETA-HEXOSAMINIDASE"/>
    <property type="match status" value="1"/>
</dbReference>
<sequence>MSSNKHGRLMIDIESVLLSDEDINVIKNPHVGGIILFERNFKSRDQIKDLCANIREVKKEILIAVDHEGGRVQRFKNDFTHIPPMQSIGNIAKSNHDKAIKLANDIGWLIASELISCGVDISFTPVLDLDIDMSTIIGNRAFSDDPQIVIDLAESLILGMQDAGMVATGKHFPGHGGVKEDSHIQTPIDSRELDELFKEDLKPYVILQNLLGGVMSAHLTFPKVDNNAVSFSYFWLTTILRQQLGFEGVVFSDDLSMKGADVAGNYSDKAQKALDAGCDMLLVCNNRKGVIEVLEYLEENQISKSSKIINMLKTKEIDWNDLVKNKRRDSIISSLADMDLA</sequence>
<evidence type="ECO:0000313" key="13">
    <source>
        <dbReference type="Proteomes" id="UP000252915"/>
    </source>
</evidence>
<evidence type="ECO:0000259" key="11">
    <source>
        <dbReference type="Pfam" id="PF00933"/>
    </source>
</evidence>
<gene>
    <name evidence="10" type="primary">nagZ</name>
    <name evidence="12" type="ORF">DBW92_03425</name>
</gene>
<comment type="similarity">
    <text evidence="10">Belongs to the glycosyl hydrolase 3 family. NagZ subfamily.</text>
</comment>
<evidence type="ECO:0000256" key="2">
    <source>
        <dbReference type="ARBA" id="ARBA00022490"/>
    </source>
</evidence>
<keyword evidence="3 10" id="KW-0132">Cell division</keyword>
<keyword evidence="2 10" id="KW-0963">Cytoplasm</keyword>
<keyword evidence="5 10" id="KW-0133">Cell shape</keyword>
<keyword evidence="7 10" id="KW-0326">Glycosidase</keyword>
<keyword evidence="6 10" id="KW-0573">Peptidoglycan synthesis</keyword>
<dbReference type="AlphaFoldDB" id="A0A368C4S6"/>
<dbReference type="GO" id="GO:0051301">
    <property type="term" value="P:cell division"/>
    <property type="evidence" value="ECO:0007669"/>
    <property type="project" value="UniProtKB-KW"/>
</dbReference>
<keyword evidence="4 10" id="KW-0378">Hydrolase</keyword>
<comment type="caution">
    <text evidence="12">The sequence shown here is derived from an EMBL/GenBank/DDBJ whole genome shotgun (WGS) entry which is preliminary data.</text>
</comment>
<comment type="catalytic activity">
    <reaction evidence="1 10">
        <text>Hydrolysis of terminal non-reducing N-acetyl-D-hexosamine residues in N-acetyl-beta-D-hexosaminides.</text>
        <dbReference type="EC" id="3.2.1.52"/>
    </reaction>
</comment>
<dbReference type="HAMAP" id="MF_00364">
    <property type="entry name" value="NagZ"/>
    <property type="match status" value="1"/>
</dbReference>
<evidence type="ECO:0000256" key="7">
    <source>
        <dbReference type="ARBA" id="ARBA00023295"/>
    </source>
</evidence>
<feature type="binding site" evidence="10">
    <location>
        <position position="66"/>
    </location>
    <ligand>
        <name>substrate</name>
    </ligand>
</feature>
<keyword evidence="9 10" id="KW-0961">Cell wall biogenesis/degradation</keyword>
<dbReference type="GO" id="GO:0009254">
    <property type="term" value="P:peptidoglycan turnover"/>
    <property type="evidence" value="ECO:0007669"/>
    <property type="project" value="UniProtKB-UniRule"/>
</dbReference>
<name>A0A368C4S6_9GAMM</name>
<organism evidence="12 13">
    <name type="scientific">SAR86 cluster bacterium</name>
    <dbReference type="NCBI Taxonomy" id="2030880"/>
    <lineage>
        <taxon>Bacteria</taxon>
        <taxon>Pseudomonadati</taxon>
        <taxon>Pseudomonadota</taxon>
        <taxon>Gammaproteobacteria</taxon>
        <taxon>SAR86 cluster</taxon>
    </lineage>
</organism>
<evidence type="ECO:0000256" key="10">
    <source>
        <dbReference type="HAMAP-Rule" id="MF_00364"/>
    </source>
</evidence>
<dbReference type="GO" id="GO:0005975">
    <property type="term" value="P:carbohydrate metabolic process"/>
    <property type="evidence" value="ECO:0007669"/>
    <property type="project" value="InterPro"/>
</dbReference>
<feature type="binding site" evidence="10">
    <location>
        <position position="74"/>
    </location>
    <ligand>
        <name>substrate</name>
    </ligand>
</feature>
<comment type="pathway">
    <text evidence="10">Cell wall biogenesis; peptidoglycan recycling.</text>
</comment>
<dbReference type="InterPro" id="IPR001764">
    <property type="entry name" value="Glyco_hydro_3_N"/>
</dbReference>
<dbReference type="SUPFAM" id="SSF51445">
    <property type="entry name" value="(Trans)glycosidases"/>
    <property type="match status" value="1"/>
</dbReference>
<evidence type="ECO:0000256" key="4">
    <source>
        <dbReference type="ARBA" id="ARBA00022801"/>
    </source>
</evidence>
<evidence type="ECO:0000256" key="1">
    <source>
        <dbReference type="ARBA" id="ARBA00001231"/>
    </source>
</evidence>
<evidence type="ECO:0000256" key="9">
    <source>
        <dbReference type="ARBA" id="ARBA00023316"/>
    </source>
</evidence>
<dbReference type="InterPro" id="IPR019800">
    <property type="entry name" value="Glyco_hydro_3_AS"/>
</dbReference>
<protein>
    <recommendedName>
        <fullName evidence="10">Beta-hexosaminidase</fullName>
        <ecNumber evidence="10">3.2.1.52</ecNumber>
    </recommendedName>
    <alternativeName>
        <fullName evidence="10">Beta-N-acetylhexosaminidase</fullName>
    </alternativeName>
    <alternativeName>
        <fullName evidence="10">N-acetyl-beta-glucosaminidase</fullName>
    </alternativeName>
</protein>
<feature type="site" description="Important for catalytic activity" evidence="10">
    <location>
        <position position="181"/>
    </location>
</feature>
<dbReference type="Proteomes" id="UP000252915">
    <property type="component" value="Unassembled WGS sequence"/>
</dbReference>
<comment type="subcellular location">
    <subcellularLocation>
        <location evidence="10">Cytoplasm</location>
    </subcellularLocation>
</comment>
<dbReference type="InterPro" id="IPR022956">
    <property type="entry name" value="Beta_hexosaminidase_bac"/>
</dbReference>
<dbReference type="EC" id="3.2.1.52" evidence="10"/>
<feature type="binding site" evidence="10">
    <location>
        <position position="140"/>
    </location>
    <ligand>
        <name>substrate</name>
    </ligand>
</feature>
<keyword evidence="8 10" id="KW-0131">Cell cycle</keyword>
<dbReference type="InterPro" id="IPR050226">
    <property type="entry name" value="NagZ_Beta-hexosaminidase"/>
</dbReference>
<dbReference type="Pfam" id="PF00933">
    <property type="entry name" value="Glyco_hydro_3"/>
    <property type="match status" value="1"/>
</dbReference>
<dbReference type="Gene3D" id="3.20.20.300">
    <property type="entry name" value="Glycoside hydrolase, family 3, N-terminal domain"/>
    <property type="match status" value="1"/>
</dbReference>
<accession>A0A368C4S6</accession>
<dbReference type="InterPro" id="IPR017853">
    <property type="entry name" value="GH"/>
</dbReference>
<dbReference type="UniPathway" id="UPA00544"/>
<reference evidence="12 13" key="1">
    <citation type="journal article" date="2018" name="Microbiome">
        <title>Fine metagenomic profile of the Mediterranean stratified and mixed water columns revealed by assembly and recruitment.</title>
        <authorList>
            <person name="Haro-Moreno J.M."/>
            <person name="Lopez-Perez M."/>
            <person name="De La Torre J.R."/>
            <person name="Picazo A."/>
            <person name="Camacho A."/>
            <person name="Rodriguez-Valera F."/>
        </authorList>
    </citation>
    <scope>NUCLEOTIDE SEQUENCE [LARGE SCALE GENOMIC DNA]</scope>
    <source>
        <strain evidence="12">MED-G78</strain>
    </source>
</reference>
<evidence type="ECO:0000256" key="8">
    <source>
        <dbReference type="ARBA" id="ARBA00023306"/>
    </source>
</evidence>
<dbReference type="GO" id="GO:0005737">
    <property type="term" value="C:cytoplasm"/>
    <property type="evidence" value="ECO:0007669"/>
    <property type="project" value="UniProtKB-SubCell"/>
</dbReference>
<dbReference type="GO" id="GO:0004563">
    <property type="term" value="F:beta-N-acetylhexosaminidase activity"/>
    <property type="evidence" value="ECO:0007669"/>
    <property type="project" value="UniProtKB-UniRule"/>
</dbReference>
<dbReference type="InterPro" id="IPR036962">
    <property type="entry name" value="Glyco_hydro_3_N_sf"/>
</dbReference>
<dbReference type="PROSITE" id="PS00775">
    <property type="entry name" value="GLYCOSYL_HYDROL_F3"/>
    <property type="match status" value="1"/>
</dbReference>
<feature type="active site" description="Nucleophile" evidence="10">
    <location>
        <position position="253"/>
    </location>
</feature>
<evidence type="ECO:0000313" key="12">
    <source>
        <dbReference type="EMBL" id="RCL44405.1"/>
    </source>
</evidence>
<evidence type="ECO:0000256" key="6">
    <source>
        <dbReference type="ARBA" id="ARBA00022984"/>
    </source>
</evidence>
<feature type="binding site" evidence="10">
    <location>
        <begin position="170"/>
        <end position="171"/>
    </location>
    <ligand>
        <name>substrate</name>
    </ligand>
</feature>
<comment type="function">
    <text evidence="10">Plays a role in peptidoglycan recycling by cleaving the terminal beta-1,4-linked N-acetylglucosamine (GlcNAc) from peptide-linked peptidoglycan fragments, giving rise to free GlcNAc, anhydro-N-acetylmuramic acid and anhydro-N-acetylmuramic acid-linked peptides.</text>
</comment>
<dbReference type="PANTHER" id="PTHR30480">
    <property type="entry name" value="BETA-HEXOSAMINIDASE-RELATED"/>
    <property type="match status" value="1"/>
</dbReference>
<feature type="active site" description="Proton donor/acceptor" evidence="10">
    <location>
        <position position="183"/>
    </location>
</feature>
<dbReference type="GO" id="GO:0071555">
    <property type="term" value="P:cell wall organization"/>
    <property type="evidence" value="ECO:0007669"/>
    <property type="project" value="UniProtKB-KW"/>
</dbReference>
<evidence type="ECO:0000256" key="5">
    <source>
        <dbReference type="ARBA" id="ARBA00022960"/>
    </source>
</evidence>
<proteinExistence type="inferred from homology"/>
<dbReference type="EMBL" id="QOPI01000017">
    <property type="protein sequence ID" value="RCL44405.1"/>
    <property type="molecule type" value="Genomic_DNA"/>
</dbReference>
<dbReference type="NCBIfam" id="NF003740">
    <property type="entry name" value="PRK05337.1"/>
    <property type="match status" value="1"/>
</dbReference>
<dbReference type="GO" id="GO:0008360">
    <property type="term" value="P:regulation of cell shape"/>
    <property type="evidence" value="ECO:0007669"/>
    <property type="project" value="UniProtKB-KW"/>
</dbReference>
<dbReference type="GO" id="GO:0009252">
    <property type="term" value="P:peptidoglycan biosynthetic process"/>
    <property type="evidence" value="ECO:0007669"/>
    <property type="project" value="UniProtKB-KW"/>
</dbReference>
<evidence type="ECO:0000256" key="3">
    <source>
        <dbReference type="ARBA" id="ARBA00022618"/>
    </source>
</evidence>
<feature type="domain" description="Glycoside hydrolase family 3 N-terminal" evidence="11">
    <location>
        <begin position="18"/>
        <end position="303"/>
    </location>
</feature>